<evidence type="ECO:0000313" key="2">
    <source>
        <dbReference type="EMBL" id="GMI00172.1"/>
    </source>
</evidence>
<dbReference type="OrthoDB" id="48306at2759"/>
<evidence type="ECO:0000256" key="1">
    <source>
        <dbReference type="SAM" id="SignalP"/>
    </source>
</evidence>
<dbReference type="AlphaFoldDB" id="A0A9W7C544"/>
<dbReference type="PANTHER" id="PTHR21530:SF7">
    <property type="entry name" value="TRAB DOMAIN-CONTAINING PROTEIN"/>
    <property type="match status" value="1"/>
</dbReference>
<proteinExistence type="predicted"/>
<dbReference type="InterPro" id="IPR002816">
    <property type="entry name" value="TraB/PrgY/GumN_fam"/>
</dbReference>
<sequence>MNQIIITLALLLLLVETGSYYITTPPTARLRNPTALLASPQPTTRRSLLRTGLVLPFLPQATLASTTTTCAPILSNPSISTLRKNGRQVTILGTAHVSDASAELSRDLVRSLQPDTVFIELDAKRVKGGKFGETDKASSTGSSTTTKKPSFVSNLKSKILGKIIGSMYSKLSSYGFSTGLEFTYAIQEGSKLGSKIVLGDRDVDVTLTRLSDAISSTDISTVDFTGLDSQLASDIDIKDLADPKDLDKTQISDIIETMKQRDNVTKLMKELEREMPLVYNALVKERDEYMAKGINDLNESNVMVAVCGIAHLEGMERTLKEEGWSVVDCK</sequence>
<keyword evidence="1" id="KW-0732">Signal</keyword>
<dbReference type="EMBL" id="BRXW01000019">
    <property type="protein sequence ID" value="GMI00172.1"/>
    <property type="molecule type" value="Genomic_DNA"/>
</dbReference>
<protein>
    <submittedName>
        <fullName evidence="2">Uncharacterized protein</fullName>
    </submittedName>
</protein>
<dbReference type="CDD" id="cd14726">
    <property type="entry name" value="TraB_PrgY-like"/>
    <property type="match status" value="1"/>
</dbReference>
<comment type="caution">
    <text evidence="2">The sequence shown here is derived from an EMBL/GenBank/DDBJ whole genome shotgun (WGS) entry which is preliminary data.</text>
</comment>
<reference evidence="3" key="1">
    <citation type="journal article" date="2023" name="Commun. Biol.">
        <title>Genome analysis of Parmales, the sister group of diatoms, reveals the evolutionary specialization of diatoms from phago-mixotrophs to photoautotrophs.</title>
        <authorList>
            <person name="Ban H."/>
            <person name="Sato S."/>
            <person name="Yoshikawa S."/>
            <person name="Yamada K."/>
            <person name="Nakamura Y."/>
            <person name="Ichinomiya M."/>
            <person name="Sato N."/>
            <person name="Blanc-Mathieu R."/>
            <person name="Endo H."/>
            <person name="Kuwata A."/>
            <person name="Ogata H."/>
        </authorList>
    </citation>
    <scope>NUCLEOTIDE SEQUENCE [LARGE SCALE GENOMIC DNA]</scope>
    <source>
        <strain evidence="3">NIES 3700</strain>
    </source>
</reference>
<dbReference type="Proteomes" id="UP001165122">
    <property type="component" value="Unassembled WGS sequence"/>
</dbReference>
<name>A0A9W7C544_9STRA</name>
<evidence type="ECO:0000313" key="3">
    <source>
        <dbReference type="Proteomes" id="UP001165122"/>
    </source>
</evidence>
<dbReference type="Pfam" id="PF01963">
    <property type="entry name" value="TraB_PrgY_gumN"/>
    <property type="match status" value="1"/>
</dbReference>
<accession>A0A9W7C544</accession>
<organism evidence="2 3">
    <name type="scientific">Triparma laevis f. longispina</name>
    <dbReference type="NCBI Taxonomy" id="1714387"/>
    <lineage>
        <taxon>Eukaryota</taxon>
        <taxon>Sar</taxon>
        <taxon>Stramenopiles</taxon>
        <taxon>Ochrophyta</taxon>
        <taxon>Bolidophyceae</taxon>
        <taxon>Parmales</taxon>
        <taxon>Triparmaceae</taxon>
        <taxon>Triparma</taxon>
    </lineage>
</organism>
<feature type="signal peptide" evidence="1">
    <location>
        <begin position="1"/>
        <end position="19"/>
    </location>
</feature>
<gene>
    <name evidence="2" type="ORF">TrLO_g11703</name>
</gene>
<dbReference type="InterPro" id="IPR046345">
    <property type="entry name" value="TraB_PrgY-like"/>
</dbReference>
<dbReference type="PANTHER" id="PTHR21530">
    <property type="entry name" value="PHEROMONE SHUTDOWN PROTEIN"/>
    <property type="match status" value="1"/>
</dbReference>
<keyword evidence="3" id="KW-1185">Reference proteome</keyword>
<feature type="chain" id="PRO_5040818598" evidence="1">
    <location>
        <begin position="20"/>
        <end position="330"/>
    </location>
</feature>